<evidence type="ECO:0000256" key="3">
    <source>
        <dbReference type="ARBA" id="ARBA00022475"/>
    </source>
</evidence>
<keyword evidence="3" id="KW-1003">Cell membrane</keyword>
<dbReference type="KEGG" id="tee:Tel_07775"/>
<keyword evidence="7 9" id="KW-0472">Membrane</keyword>
<dbReference type="AlphaFoldDB" id="A0A0S2TD77"/>
<feature type="transmembrane region" description="Helical" evidence="9">
    <location>
        <begin position="48"/>
        <end position="66"/>
    </location>
</feature>
<evidence type="ECO:0000256" key="9">
    <source>
        <dbReference type="RuleBase" id="RU369079"/>
    </source>
</evidence>
<dbReference type="EMBL" id="CP013099">
    <property type="protein sequence ID" value="ALP53060.1"/>
    <property type="molecule type" value="Genomic_DNA"/>
</dbReference>
<evidence type="ECO:0000256" key="2">
    <source>
        <dbReference type="ARBA" id="ARBA00022448"/>
    </source>
</evidence>
<keyword evidence="6 9" id="KW-1133">Transmembrane helix</keyword>
<dbReference type="Pfam" id="PF04290">
    <property type="entry name" value="DctQ"/>
    <property type="match status" value="1"/>
</dbReference>
<gene>
    <name evidence="11" type="ORF">Tel_07775</name>
</gene>
<dbReference type="Proteomes" id="UP000055136">
    <property type="component" value="Chromosome"/>
</dbReference>
<comment type="subcellular location">
    <subcellularLocation>
        <location evidence="1 9">Cell inner membrane</location>
        <topology evidence="1 9">Multi-pass membrane protein</topology>
    </subcellularLocation>
</comment>
<evidence type="ECO:0000256" key="8">
    <source>
        <dbReference type="ARBA" id="ARBA00038436"/>
    </source>
</evidence>
<dbReference type="PANTHER" id="PTHR35011:SF2">
    <property type="entry name" value="2,3-DIKETO-L-GULONATE TRAP TRANSPORTER SMALL PERMEASE PROTEIN YIAM"/>
    <property type="match status" value="1"/>
</dbReference>
<dbReference type="InterPro" id="IPR055348">
    <property type="entry name" value="DctQ"/>
</dbReference>
<reference evidence="11" key="1">
    <citation type="submission" date="2015-10" db="EMBL/GenBank/DDBJ databases">
        <title>Description of Candidatus Tenderia electrophaga gen. nov, sp. nov., an Uncultivated Electroautotroph from a Biocathode Enrichment.</title>
        <authorList>
            <person name="Eddie B.J."/>
            <person name="Malanoski A.P."/>
            <person name="Wang Z."/>
            <person name="Hall R.J."/>
            <person name="Oh S.D."/>
            <person name="Heiner C."/>
            <person name="Lin B."/>
            <person name="Strycharz-Glaven S.M."/>
        </authorList>
    </citation>
    <scope>NUCLEOTIDE SEQUENCE [LARGE SCALE GENOMIC DNA]</scope>
    <source>
        <strain evidence="11">NRL1</strain>
    </source>
</reference>
<evidence type="ECO:0000259" key="10">
    <source>
        <dbReference type="Pfam" id="PF04290"/>
    </source>
</evidence>
<feature type="transmembrane region" description="Helical" evidence="9">
    <location>
        <begin position="87"/>
        <end position="106"/>
    </location>
</feature>
<protein>
    <recommendedName>
        <fullName evidence="9">TRAP transporter small permease protein</fullName>
    </recommendedName>
</protein>
<comment type="subunit">
    <text evidence="9">The complex comprises the extracytoplasmic solute receptor protein and the two transmembrane proteins.</text>
</comment>
<name>A0A0S2TD77_9GAMM</name>
<evidence type="ECO:0000256" key="6">
    <source>
        <dbReference type="ARBA" id="ARBA00022989"/>
    </source>
</evidence>
<keyword evidence="4 9" id="KW-0997">Cell inner membrane</keyword>
<feature type="transmembrane region" description="Helical" evidence="9">
    <location>
        <begin position="126"/>
        <end position="147"/>
    </location>
</feature>
<evidence type="ECO:0000256" key="5">
    <source>
        <dbReference type="ARBA" id="ARBA00022692"/>
    </source>
</evidence>
<keyword evidence="12" id="KW-1185">Reference proteome</keyword>
<evidence type="ECO:0000256" key="1">
    <source>
        <dbReference type="ARBA" id="ARBA00004429"/>
    </source>
</evidence>
<dbReference type="PANTHER" id="PTHR35011">
    <property type="entry name" value="2,3-DIKETO-L-GULONATE TRAP TRANSPORTER SMALL PERMEASE PROTEIN YIAM"/>
    <property type="match status" value="1"/>
</dbReference>
<dbReference type="GO" id="GO:0022857">
    <property type="term" value="F:transmembrane transporter activity"/>
    <property type="evidence" value="ECO:0007669"/>
    <property type="project" value="UniProtKB-UniRule"/>
</dbReference>
<dbReference type="STRING" id="1748243.Tel_07775"/>
<dbReference type="InterPro" id="IPR007387">
    <property type="entry name" value="TRAP_DctQ"/>
</dbReference>
<sequence>MHHKLLRLIHLLEDGLLIVTLGTMILLALSQIILRNLFDTGIEWTDPLLRVLVLWLGLLGAIAATRQNRHITIDVVSRLLPLNGQRITSVISNLFSAAVCAVISYYAARFVMMEYEDGLTAFADVPAWLCESIIPLGFGLMALRFLINTGGVIKRGPPAATKPLS</sequence>
<evidence type="ECO:0000313" key="12">
    <source>
        <dbReference type="Proteomes" id="UP000055136"/>
    </source>
</evidence>
<comment type="function">
    <text evidence="9">Part of the tripartite ATP-independent periplasmic (TRAP) transport system.</text>
</comment>
<comment type="similarity">
    <text evidence="8 9">Belongs to the TRAP transporter small permease family.</text>
</comment>
<feature type="domain" description="Tripartite ATP-independent periplasmic transporters DctQ component" evidence="10">
    <location>
        <begin position="24"/>
        <end position="149"/>
    </location>
</feature>
<evidence type="ECO:0000313" key="11">
    <source>
        <dbReference type="EMBL" id="ALP53060.1"/>
    </source>
</evidence>
<evidence type="ECO:0000256" key="7">
    <source>
        <dbReference type="ARBA" id="ARBA00023136"/>
    </source>
</evidence>
<organism evidence="11 12">
    <name type="scientific">Candidatus Tenderia electrophaga</name>
    <dbReference type="NCBI Taxonomy" id="1748243"/>
    <lineage>
        <taxon>Bacteria</taxon>
        <taxon>Pseudomonadati</taxon>
        <taxon>Pseudomonadota</taxon>
        <taxon>Gammaproteobacteria</taxon>
        <taxon>Candidatus Tenderiales</taxon>
        <taxon>Candidatus Tenderiaceae</taxon>
        <taxon>Candidatus Tenderia</taxon>
    </lineage>
</organism>
<evidence type="ECO:0000256" key="4">
    <source>
        <dbReference type="ARBA" id="ARBA00022519"/>
    </source>
</evidence>
<keyword evidence="2 9" id="KW-0813">Transport</keyword>
<accession>A0A0S2TD77</accession>
<dbReference type="GO" id="GO:0005886">
    <property type="term" value="C:plasma membrane"/>
    <property type="evidence" value="ECO:0007669"/>
    <property type="project" value="UniProtKB-SubCell"/>
</dbReference>
<feature type="transmembrane region" description="Helical" evidence="9">
    <location>
        <begin position="12"/>
        <end position="33"/>
    </location>
</feature>
<proteinExistence type="inferred from homology"/>
<keyword evidence="5 9" id="KW-0812">Transmembrane</keyword>
<dbReference type="GO" id="GO:0015740">
    <property type="term" value="P:C4-dicarboxylate transport"/>
    <property type="evidence" value="ECO:0007669"/>
    <property type="project" value="TreeGrafter"/>
</dbReference>